<protein>
    <submittedName>
        <fullName evidence="2">Uncharacterized protein</fullName>
    </submittedName>
</protein>
<feature type="transmembrane region" description="Helical" evidence="1">
    <location>
        <begin position="6"/>
        <end position="28"/>
    </location>
</feature>
<dbReference type="Proteomes" id="UP001208245">
    <property type="component" value="Unassembled WGS sequence"/>
</dbReference>
<evidence type="ECO:0000313" key="3">
    <source>
        <dbReference type="Proteomes" id="UP001208245"/>
    </source>
</evidence>
<keyword evidence="1" id="KW-0812">Transmembrane</keyword>
<proteinExistence type="predicted"/>
<evidence type="ECO:0000256" key="1">
    <source>
        <dbReference type="SAM" id="Phobius"/>
    </source>
</evidence>
<keyword evidence="1" id="KW-1133">Transmembrane helix</keyword>
<organism evidence="2 3">
    <name type="scientific">Ureaplasma miroungigenitalium</name>
    <dbReference type="NCBI Taxonomy" id="1042321"/>
    <lineage>
        <taxon>Bacteria</taxon>
        <taxon>Bacillati</taxon>
        <taxon>Mycoplasmatota</taxon>
        <taxon>Mycoplasmoidales</taxon>
        <taxon>Mycoplasmoidaceae</taxon>
        <taxon>Ureaplasma</taxon>
    </lineage>
</organism>
<dbReference type="EMBL" id="JAOXHL010000002">
    <property type="protein sequence ID" value="MCV3728546.1"/>
    <property type="molecule type" value="Genomic_DNA"/>
</dbReference>
<evidence type="ECO:0000313" key="2">
    <source>
        <dbReference type="EMBL" id="MCV3728546.1"/>
    </source>
</evidence>
<keyword evidence="1" id="KW-0472">Membrane</keyword>
<reference evidence="2 3" key="1">
    <citation type="journal article" date="2020" name="Int. J. Syst. Evol. Microbiol.">
        <title>Ureaplasma miroungigenitalium sp. nov. isolated from northern elephant seals (Mirounga angustirostris) and Ureaplasma zalophigenitalium sp. nov. isolated from California sea lions (Zalophus californianus).</title>
        <authorList>
            <person name="Volokhov D.V."/>
            <person name="Gulland F.M."/>
            <person name="Gao Y."/>
            <person name="Chizhikov V.E."/>
        </authorList>
    </citation>
    <scope>NUCLEOTIDE SEQUENCE [LARGE SCALE GENOMIC DNA]</scope>
    <source>
        <strain evidence="2 3">ES3182-GEN</strain>
    </source>
</reference>
<dbReference type="RefSeq" id="WP_263821862.1">
    <property type="nucleotide sequence ID" value="NZ_JAOXHK010000004.1"/>
</dbReference>
<name>A0ABT3BMU3_9BACT</name>
<comment type="caution">
    <text evidence="2">The sequence shown here is derived from an EMBL/GenBank/DDBJ whole genome shotgun (WGS) entry which is preliminary data.</text>
</comment>
<sequence length="47" mass="5616">MLFNTMYHRIISNACCIANIFAFANNIIMYRFTKTMHGAWRMNQAKR</sequence>
<accession>A0ABT3BMU3</accession>
<keyword evidence="3" id="KW-1185">Reference proteome</keyword>
<gene>
    <name evidence="2" type="ORF">OF376_02050</name>
</gene>